<reference evidence="2 3" key="1">
    <citation type="submission" date="2019-03" db="EMBL/GenBank/DDBJ databases">
        <title>Metabolic potential of uncultured bacteria and archaea associated with petroleum seepage in deep-sea sediments.</title>
        <authorList>
            <person name="Dong X."/>
            <person name="Hubert C."/>
        </authorList>
    </citation>
    <scope>NUCLEOTIDE SEQUENCE [LARGE SCALE GENOMIC DNA]</scope>
    <source>
        <strain evidence="2">E44_bin3</strain>
    </source>
</reference>
<evidence type="ECO:0000259" key="1">
    <source>
        <dbReference type="PROSITE" id="PS50902"/>
    </source>
</evidence>
<sequence length="137" mass="15043">MRVLILYGGEGGRIGEVTKVISSTIQSRGHEVDEVRVENSSRITSFFVYELVYVGSQVMGTWGGKFSSTLASYLRDCSGLEGKKAVVFVTPKLFKAGKAIKRIMNLLEEKGAIVVDFASLRKPSEAEDLAKKISHLE</sequence>
<proteinExistence type="predicted"/>
<dbReference type="Gene3D" id="3.40.50.360">
    <property type="match status" value="1"/>
</dbReference>
<feature type="domain" description="Flavodoxin-like" evidence="1">
    <location>
        <begin position="3"/>
        <end position="137"/>
    </location>
</feature>
<dbReference type="EMBL" id="SOJT01000062">
    <property type="protein sequence ID" value="TET29826.1"/>
    <property type="molecule type" value="Genomic_DNA"/>
</dbReference>
<dbReference type="PROSITE" id="PS50902">
    <property type="entry name" value="FLAVODOXIN_LIKE"/>
    <property type="match status" value="1"/>
</dbReference>
<dbReference type="InterPro" id="IPR008254">
    <property type="entry name" value="Flavodoxin/NO_synth"/>
</dbReference>
<evidence type="ECO:0000313" key="3">
    <source>
        <dbReference type="Proteomes" id="UP000316517"/>
    </source>
</evidence>
<protein>
    <recommendedName>
        <fullName evidence="1">Flavodoxin-like domain-containing protein</fullName>
    </recommendedName>
</protein>
<dbReference type="AlphaFoldDB" id="A0A523THP6"/>
<dbReference type="GO" id="GO:0010181">
    <property type="term" value="F:FMN binding"/>
    <property type="evidence" value="ECO:0007669"/>
    <property type="project" value="InterPro"/>
</dbReference>
<comment type="caution">
    <text evidence="2">The sequence shown here is derived from an EMBL/GenBank/DDBJ whole genome shotgun (WGS) entry which is preliminary data.</text>
</comment>
<dbReference type="SUPFAM" id="SSF52218">
    <property type="entry name" value="Flavoproteins"/>
    <property type="match status" value="1"/>
</dbReference>
<gene>
    <name evidence="2" type="ORF">E3J68_01305</name>
</gene>
<dbReference type="Proteomes" id="UP000316517">
    <property type="component" value="Unassembled WGS sequence"/>
</dbReference>
<name>A0A523THP6_UNCAE</name>
<accession>A0A523THP6</accession>
<dbReference type="InterPro" id="IPR029039">
    <property type="entry name" value="Flavoprotein-like_sf"/>
</dbReference>
<organism evidence="2 3">
    <name type="scientific">Aerophobetes bacterium</name>
    <dbReference type="NCBI Taxonomy" id="2030807"/>
    <lineage>
        <taxon>Bacteria</taxon>
        <taxon>Candidatus Aerophobota</taxon>
    </lineage>
</organism>
<evidence type="ECO:0000313" key="2">
    <source>
        <dbReference type="EMBL" id="TET29826.1"/>
    </source>
</evidence>